<feature type="chain" id="PRO_5030106393" evidence="2">
    <location>
        <begin position="37"/>
        <end position="206"/>
    </location>
</feature>
<sequence>MRYSKTQNMKDNRLARTLVALLAAGFVLMAASSAFALDGYAKRKGLFAGIGIGGGVGGVDLQEGEGQAGFEDGRLPGFHVNGMIGGGVNENIVLGTQFNWWGRTVTKGDDSWEHHHTSLLAAGDFFLINGLYLEVGGGLAYSAFDGTRGDTPVNHNEMGFALKGGAGFEYFINGTHALGFNAGYTRHFYDMATFDTFNAGISVRWY</sequence>
<dbReference type="InterPro" id="IPR011250">
    <property type="entry name" value="OMP/PagP_B-barrel"/>
</dbReference>
<evidence type="ECO:0000259" key="3">
    <source>
        <dbReference type="Pfam" id="PF13505"/>
    </source>
</evidence>
<dbReference type="EMBL" id="CP041186">
    <property type="protein sequence ID" value="QDG51458.1"/>
    <property type="molecule type" value="Genomic_DNA"/>
</dbReference>
<dbReference type="OrthoDB" id="5506874at2"/>
<evidence type="ECO:0000256" key="2">
    <source>
        <dbReference type="SAM" id="SignalP"/>
    </source>
</evidence>
<dbReference type="SUPFAM" id="SSF56925">
    <property type="entry name" value="OMPA-like"/>
    <property type="match status" value="1"/>
</dbReference>
<dbReference type="Proteomes" id="UP000315995">
    <property type="component" value="Chromosome"/>
</dbReference>
<feature type="domain" description="Outer membrane protein beta-barrel" evidence="3">
    <location>
        <begin position="28"/>
        <end position="204"/>
    </location>
</feature>
<reference evidence="4 5" key="1">
    <citation type="submission" date="2019-06" db="EMBL/GenBank/DDBJ databases">
        <title>Persicimonas caeni gen. nov., sp. nov., a predatory bacterium isolated from solar saltern.</title>
        <authorList>
            <person name="Wang S."/>
        </authorList>
    </citation>
    <scope>NUCLEOTIDE SEQUENCE [LARGE SCALE GENOMIC DNA]</scope>
    <source>
        <strain evidence="4 5">YN101</strain>
    </source>
</reference>
<accession>A0A4Y6PT26</accession>
<dbReference type="Pfam" id="PF13505">
    <property type="entry name" value="OMP_b-brl"/>
    <property type="match status" value="1"/>
</dbReference>
<evidence type="ECO:0000313" key="5">
    <source>
        <dbReference type="Proteomes" id="UP000315995"/>
    </source>
</evidence>
<protein>
    <submittedName>
        <fullName evidence="4">Porin family protein</fullName>
    </submittedName>
</protein>
<name>A0A4Y6PT26_PERCE</name>
<proteinExistence type="predicted"/>
<dbReference type="Gene3D" id="2.40.160.20">
    <property type="match status" value="1"/>
</dbReference>
<dbReference type="AlphaFoldDB" id="A0A4Y6PT26"/>
<dbReference type="RefSeq" id="WP_141197938.1">
    <property type="nucleotide sequence ID" value="NZ_CP041186.1"/>
</dbReference>
<evidence type="ECO:0000256" key="1">
    <source>
        <dbReference type="ARBA" id="ARBA00022729"/>
    </source>
</evidence>
<gene>
    <name evidence="4" type="ORF">FIV42_12095</name>
</gene>
<evidence type="ECO:0000313" key="4">
    <source>
        <dbReference type="EMBL" id="QDG51458.1"/>
    </source>
</evidence>
<accession>A0A5B8YAH9</accession>
<keyword evidence="5" id="KW-1185">Reference proteome</keyword>
<organism evidence="4 5">
    <name type="scientific">Persicimonas caeni</name>
    <dbReference type="NCBI Taxonomy" id="2292766"/>
    <lineage>
        <taxon>Bacteria</taxon>
        <taxon>Deltaproteobacteria</taxon>
        <taxon>Bradymonadales</taxon>
        <taxon>Bradymonadaceae</taxon>
        <taxon>Persicimonas</taxon>
    </lineage>
</organism>
<feature type="signal peptide" evidence="2">
    <location>
        <begin position="1"/>
        <end position="36"/>
    </location>
</feature>
<keyword evidence="1 2" id="KW-0732">Signal</keyword>
<dbReference type="InterPro" id="IPR027385">
    <property type="entry name" value="Beta-barrel_OMP"/>
</dbReference>